<organism evidence="8 9">
    <name type="scientific">Trachymyrmex cornetzi</name>
    <dbReference type="NCBI Taxonomy" id="471704"/>
    <lineage>
        <taxon>Eukaryota</taxon>
        <taxon>Metazoa</taxon>
        <taxon>Ecdysozoa</taxon>
        <taxon>Arthropoda</taxon>
        <taxon>Hexapoda</taxon>
        <taxon>Insecta</taxon>
        <taxon>Pterygota</taxon>
        <taxon>Neoptera</taxon>
        <taxon>Endopterygota</taxon>
        <taxon>Hymenoptera</taxon>
        <taxon>Apocrita</taxon>
        <taxon>Aculeata</taxon>
        <taxon>Formicoidea</taxon>
        <taxon>Formicidae</taxon>
        <taxon>Myrmicinae</taxon>
        <taxon>Trachymyrmex</taxon>
    </lineage>
</organism>
<reference evidence="8 9" key="1">
    <citation type="submission" date="2015-09" db="EMBL/GenBank/DDBJ databases">
        <title>Trachymyrmex cornetzi WGS genome.</title>
        <authorList>
            <person name="Nygaard S."/>
            <person name="Hu H."/>
            <person name="Boomsma J."/>
            <person name="Zhang G."/>
        </authorList>
    </citation>
    <scope>NUCLEOTIDE SEQUENCE [LARGE SCALE GENOMIC DNA]</scope>
    <source>
        <strain evidence="8">Tcor2-1</strain>
        <tissue evidence="8">Whole body</tissue>
    </source>
</reference>
<dbReference type="HAMAP" id="MF_00039">
    <property type="entry name" value="Adenylate_kinase_AK6"/>
    <property type="match status" value="1"/>
</dbReference>
<keyword evidence="3 7" id="KW-0808">Transferase</keyword>
<keyword evidence="5 7" id="KW-0418">Kinase</keyword>
<comment type="similarity">
    <text evidence="7">Belongs to the adenylate kinase family. AK6 subfamily.</text>
</comment>
<dbReference type="Pfam" id="PF13238">
    <property type="entry name" value="AAA_18"/>
    <property type="match status" value="1"/>
</dbReference>
<dbReference type="InterPro" id="IPR020618">
    <property type="entry name" value="Adenyl_kinase_AK6"/>
</dbReference>
<dbReference type="AlphaFoldDB" id="A0A195E571"/>
<dbReference type="GO" id="GO:0006364">
    <property type="term" value="P:rRNA processing"/>
    <property type="evidence" value="ECO:0007669"/>
    <property type="project" value="UniProtKB-KW"/>
</dbReference>
<dbReference type="SUPFAM" id="SSF52540">
    <property type="entry name" value="P-loop containing nucleoside triphosphate hydrolases"/>
    <property type="match status" value="1"/>
</dbReference>
<dbReference type="EMBL" id="KQ979608">
    <property type="protein sequence ID" value="KYN20335.1"/>
    <property type="molecule type" value="Genomic_DNA"/>
</dbReference>
<evidence type="ECO:0000256" key="4">
    <source>
        <dbReference type="ARBA" id="ARBA00022741"/>
    </source>
</evidence>
<dbReference type="GO" id="GO:0005524">
    <property type="term" value="F:ATP binding"/>
    <property type="evidence" value="ECO:0007669"/>
    <property type="project" value="UniProtKB-KW"/>
</dbReference>
<dbReference type="Proteomes" id="UP000078492">
    <property type="component" value="Unassembled WGS sequence"/>
</dbReference>
<dbReference type="EC" id="2.7.4.3" evidence="7"/>
<evidence type="ECO:0000256" key="7">
    <source>
        <dbReference type="HAMAP-Rule" id="MF_03173"/>
    </source>
</evidence>
<dbReference type="Gene3D" id="3.40.50.300">
    <property type="entry name" value="P-loop containing nucleotide triphosphate hydrolases"/>
    <property type="match status" value="1"/>
</dbReference>
<dbReference type="PANTHER" id="PTHR12595:SF0">
    <property type="entry name" value="ADENYLATE KINASE ISOENZYME 6"/>
    <property type="match status" value="1"/>
</dbReference>
<keyword evidence="9" id="KW-1185">Reference proteome</keyword>
<feature type="binding site" evidence="7">
    <location>
        <position position="17"/>
    </location>
    <ligand>
        <name>ATP</name>
        <dbReference type="ChEBI" id="CHEBI:30616"/>
    </ligand>
</feature>
<evidence type="ECO:0000256" key="3">
    <source>
        <dbReference type="ARBA" id="ARBA00022679"/>
    </source>
</evidence>
<protein>
    <recommendedName>
        <fullName evidence="7">Adenylate kinase isoenzyme 6 homolog</fullName>
        <shortName evidence="7">AK6</shortName>
        <ecNumber evidence="7">2.7.4.3</ecNumber>
    </recommendedName>
    <alternativeName>
        <fullName evidence="7">Dual activity adenylate kinase/ATPase</fullName>
        <shortName evidence="7">AK/ATPase</shortName>
    </alternativeName>
</protein>
<feature type="binding site" evidence="7">
    <location>
        <position position="21"/>
    </location>
    <ligand>
        <name>ATP</name>
        <dbReference type="ChEBI" id="CHEBI:30616"/>
    </ligand>
</feature>
<dbReference type="GO" id="GO:0016887">
    <property type="term" value="F:ATP hydrolysis activity"/>
    <property type="evidence" value="ECO:0007669"/>
    <property type="project" value="UniProtKB-UniRule"/>
</dbReference>
<comment type="subcellular location">
    <subcellularLocation>
        <location evidence="7">Cytoplasm</location>
    </subcellularLocation>
    <subcellularLocation>
        <location evidence="7">Nucleus</location>
    </subcellularLocation>
</comment>
<dbReference type="STRING" id="471704.A0A195E571"/>
<comment type="catalytic activity">
    <reaction evidence="7">
        <text>AMP + ATP = 2 ADP</text>
        <dbReference type="Rhea" id="RHEA:12973"/>
        <dbReference type="ChEBI" id="CHEBI:30616"/>
        <dbReference type="ChEBI" id="CHEBI:456215"/>
        <dbReference type="ChEBI" id="CHEBI:456216"/>
        <dbReference type="EC" id="2.7.4.3"/>
    </reaction>
</comment>
<dbReference type="PANTHER" id="PTHR12595">
    <property type="entry name" value="POS9-ACTIVATING FACTOR FAP7-RELATED"/>
    <property type="match status" value="1"/>
</dbReference>
<evidence type="ECO:0000256" key="6">
    <source>
        <dbReference type="ARBA" id="ARBA00022840"/>
    </source>
</evidence>
<gene>
    <name evidence="8" type="ORF">ALC57_07239</name>
</gene>
<feature type="region of interest" description="NMPbind" evidence="7">
    <location>
        <begin position="37"/>
        <end position="60"/>
    </location>
</feature>
<dbReference type="GO" id="GO:0042274">
    <property type="term" value="P:ribosomal small subunit biogenesis"/>
    <property type="evidence" value="ECO:0007669"/>
    <property type="project" value="UniProtKB-UniRule"/>
</dbReference>
<keyword evidence="6 7" id="KW-0067">ATP-binding</keyword>
<evidence type="ECO:0000256" key="5">
    <source>
        <dbReference type="ARBA" id="ARBA00022777"/>
    </source>
</evidence>
<keyword evidence="4 7" id="KW-0547">Nucleotide-binding</keyword>
<evidence type="ECO:0000256" key="1">
    <source>
        <dbReference type="ARBA" id="ARBA00022517"/>
    </source>
</evidence>
<dbReference type="GO" id="GO:0004017">
    <property type="term" value="F:AMP kinase activity"/>
    <property type="evidence" value="ECO:0007669"/>
    <property type="project" value="UniProtKB-UniRule"/>
</dbReference>
<evidence type="ECO:0000313" key="9">
    <source>
        <dbReference type="Proteomes" id="UP000078492"/>
    </source>
</evidence>
<dbReference type="InterPro" id="IPR027417">
    <property type="entry name" value="P-loop_NTPase"/>
</dbReference>
<feature type="binding site" evidence="7">
    <location>
        <position position="20"/>
    </location>
    <ligand>
        <name>ATP</name>
        <dbReference type="ChEBI" id="CHEBI:30616"/>
    </ligand>
</feature>
<keyword evidence="7" id="KW-0963">Cytoplasm</keyword>
<dbReference type="KEGG" id="tcz:108760627"/>
<dbReference type="GO" id="GO:0005634">
    <property type="term" value="C:nucleus"/>
    <property type="evidence" value="ECO:0007669"/>
    <property type="project" value="UniProtKB-SubCell"/>
</dbReference>
<comment type="subunit">
    <text evidence="7">Monomer and homodimer. Interacts with small ribosomal subunit protein uS11. Not a structural component of 43S pre-ribosomes, but transiently interacts with them by binding to uS11.</text>
</comment>
<keyword evidence="1 7" id="KW-0690">Ribosome biogenesis</keyword>
<feature type="binding site" evidence="7">
    <location>
        <position position="113"/>
    </location>
    <ligand>
        <name>ATP</name>
        <dbReference type="ChEBI" id="CHEBI:30616"/>
    </ligand>
</feature>
<dbReference type="OrthoDB" id="10251185at2759"/>
<comment type="function">
    <text evidence="7">Broad-specificity nucleoside monophosphate (NMP) kinase that catalyzes the reversible transfer of the terminal phosphate group between nucleoside triphosphates and monophosphates. Has also ATPase activity. Involved in the late cytoplasmic maturation steps of the 40S ribosomal particles, specifically 18S rRNA maturation. While NMP activity is not required for ribosome maturation, ATPase activity is. Associates transiently with small ribosomal subunit protein uS11. ATP hydrolysis breaks the interaction with uS11. May temporarily remove uS11 from the ribosome to enable a conformational change of the ribosomal RNA that is needed for the final maturation step of the small ribosomal subunit. Its NMP activity may have a role in nuclear energy homeostasis.</text>
</comment>
<feature type="binding site" evidence="7">
    <location>
        <position position="19"/>
    </location>
    <ligand>
        <name>ATP</name>
        <dbReference type="ChEBI" id="CHEBI:30616"/>
    </ligand>
</feature>
<keyword evidence="2 7" id="KW-0698">rRNA processing</keyword>
<dbReference type="GO" id="GO:0005737">
    <property type="term" value="C:cytoplasm"/>
    <property type="evidence" value="ECO:0007669"/>
    <property type="project" value="UniProtKB-SubCell"/>
</dbReference>
<comment type="caution">
    <text evidence="7">Lacks conserved residue(s) required for the propagation of feature annotation.</text>
</comment>
<comment type="catalytic activity">
    <reaction evidence="7">
        <text>ATP + H2O = ADP + phosphate + H(+)</text>
        <dbReference type="Rhea" id="RHEA:13065"/>
        <dbReference type="ChEBI" id="CHEBI:15377"/>
        <dbReference type="ChEBI" id="CHEBI:15378"/>
        <dbReference type="ChEBI" id="CHEBI:30616"/>
        <dbReference type="ChEBI" id="CHEBI:43474"/>
        <dbReference type="ChEBI" id="CHEBI:456216"/>
    </reaction>
</comment>
<evidence type="ECO:0000313" key="8">
    <source>
        <dbReference type="EMBL" id="KYN20335.1"/>
    </source>
</evidence>
<evidence type="ECO:0000256" key="2">
    <source>
        <dbReference type="ARBA" id="ARBA00022552"/>
    </source>
</evidence>
<keyword evidence="7" id="KW-0539">Nucleus</keyword>
<proteinExistence type="inferred from homology"/>
<name>A0A195E571_9HYME</name>
<accession>A0A195E571</accession>
<sequence length="181" mass="20658">MNTRRSLPNILICGPPGVGKSTLANLLEEDTELNWIDVNKVAIDTGCISEYDEELQCSILDGNTLVKLMEDLIREGGQIVDYHSANLFPLSWFDAVVILKANNATLDNRLHKRRKIERKAKNKPDNNVGAENFVIVIPEIEDLFDPDIVLELTNNVPEDMPINIDKILEWMKEWKEDNMQK</sequence>
<feature type="binding site" evidence="7">
    <location>
        <position position="22"/>
    </location>
    <ligand>
        <name>ATP</name>
        <dbReference type="ChEBI" id="CHEBI:30616"/>
    </ligand>
</feature>